<dbReference type="EMBL" id="CCKQ01016516">
    <property type="protein sequence ID" value="CDW88394.1"/>
    <property type="molecule type" value="Genomic_DNA"/>
</dbReference>
<feature type="compositionally biased region" description="Polar residues" evidence="1">
    <location>
        <begin position="482"/>
        <end position="492"/>
    </location>
</feature>
<feature type="compositionally biased region" description="Basic and acidic residues" evidence="1">
    <location>
        <begin position="425"/>
        <end position="437"/>
    </location>
</feature>
<protein>
    <submittedName>
        <fullName evidence="2">Uncharacterized protein</fullName>
    </submittedName>
</protein>
<evidence type="ECO:0000313" key="3">
    <source>
        <dbReference type="Proteomes" id="UP000039865"/>
    </source>
</evidence>
<dbReference type="Proteomes" id="UP000039865">
    <property type="component" value="Unassembled WGS sequence"/>
</dbReference>
<feature type="region of interest" description="Disordered" evidence="1">
    <location>
        <begin position="479"/>
        <end position="505"/>
    </location>
</feature>
<sequence length="547" mass="64848">MERIKIHLKKENILKVLGYNYRVDLQQLKHKRKNQQAAMSDSSSIDIKDYQDEIEYLDEINNSMIQNTQQTDDSNLDRNFQNIRQNKKSQYFKEFNPEGIRKKQTTSSFSKKFVSFKEKADDELATIFHRKQQQERHLLKSNFKKGQTERQVLNESYDESQNYIRSKKQQFRKNDNIETSVELEKQMQSNEQLHNTLNYADCQSSNDSINQLMSDFRSQQDNQIYEKVDQSRQKQHNQFLSNRIYIQPQFQQLNQSGIKINKKLRKKSVIPDEEIKKFMMNYETKQTEDRTQVLILKKFDRQKNNQIGVGPKFQGSDFKQKQLMKKCSRLSLGQISQSQYQNETSLFSADMNESYNQPELNFDNNQDHLDIDLQEDEIQLYQDQSQEMDYYVVGSIQSIHSEQDHNDLNNIYRIKNLETPQQSSKNKEMIDDQSKAEKLKRQELTIKYDSLRLDLIGDPEYQCLNENLENELKQDNYEESLTENQYKSSGTINEDKQHNQGLSSNEKISSKILSSQSSNKNKIQQIDSLIEKQDSVLANNWFTNQEK</sequence>
<evidence type="ECO:0000313" key="2">
    <source>
        <dbReference type="EMBL" id="CDW88394.1"/>
    </source>
</evidence>
<name>A0A078B1M4_STYLE</name>
<feature type="region of interest" description="Disordered" evidence="1">
    <location>
        <begin position="417"/>
        <end position="437"/>
    </location>
</feature>
<dbReference type="InParanoid" id="A0A078B1M4"/>
<accession>A0A078B1M4</accession>
<keyword evidence="3" id="KW-1185">Reference proteome</keyword>
<dbReference type="AlphaFoldDB" id="A0A078B1M4"/>
<evidence type="ECO:0000256" key="1">
    <source>
        <dbReference type="SAM" id="MobiDB-lite"/>
    </source>
</evidence>
<proteinExistence type="predicted"/>
<organism evidence="2 3">
    <name type="scientific">Stylonychia lemnae</name>
    <name type="common">Ciliate</name>
    <dbReference type="NCBI Taxonomy" id="5949"/>
    <lineage>
        <taxon>Eukaryota</taxon>
        <taxon>Sar</taxon>
        <taxon>Alveolata</taxon>
        <taxon>Ciliophora</taxon>
        <taxon>Intramacronucleata</taxon>
        <taxon>Spirotrichea</taxon>
        <taxon>Stichotrichia</taxon>
        <taxon>Sporadotrichida</taxon>
        <taxon>Oxytrichidae</taxon>
        <taxon>Stylonychinae</taxon>
        <taxon>Stylonychia</taxon>
    </lineage>
</organism>
<gene>
    <name evidence="2" type="primary">Contig14318.g15253</name>
    <name evidence="2" type="ORF">STYLEM_17515</name>
</gene>
<reference evidence="2 3" key="1">
    <citation type="submission" date="2014-06" db="EMBL/GenBank/DDBJ databases">
        <authorList>
            <person name="Swart Estienne"/>
        </authorList>
    </citation>
    <scope>NUCLEOTIDE SEQUENCE [LARGE SCALE GENOMIC DNA]</scope>
    <source>
        <strain evidence="2 3">130c</strain>
    </source>
</reference>